<evidence type="ECO:0000313" key="8">
    <source>
        <dbReference type="EMBL" id="OOP69658.1"/>
    </source>
</evidence>
<gene>
    <name evidence="8" type="ORF">BWZ43_03970</name>
    <name evidence="7" type="ORF">P5X88_25165</name>
</gene>
<evidence type="ECO:0000256" key="6">
    <source>
        <dbReference type="SAM" id="Phobius"/>
    </source>
</evidence>
<dbReference type="Pfam" id="PF01943">
    <property type="entry name" value="Polysacc_synt"/>
    <property type="match status" value="1"/>
</dbReference>
<dbReference type="InterPro" id="IPR024923">
    <property type="entry name" value="PG_synth_SpoVB"/>
</dbReference>
<dbReference type="EMBL" id="MTLA01000042">
    <property type="protein sequence ID" value="OOP69658.1"/>
    <property type="molecule type" value="Genomic_DNA"/>
</dbReference>
<feature type="transmembrane region" description="Helical" evidence="6">
    <location>
        <begin position="85"/>
        <end position="108"/>
    </location>
</feature>
<sequence length="520" mass="57430">MPSDNSRLFLRGALILTIAATIIKILSAVYRVPFQNIVGDTGFYIYQQVYPIYGIAIALATYGFPVIISKMVADAKKVNASDAHSIAFAAFIILGFIGIILFSFFYFGSHIIAHWMGDRRLVPLIKVVAVPFLIMPLISTIRGYFQGKREMLPTAVSQVVEQFIRVICILLLSYVLVRNGASLYQVGRSAFVSSVVGSLLAAAILLFFYFRHKEEASLQLGQAFKFIGKKFIIQGIAVCISGALLVLLQLIDSFNLYSLLTSTGIPSEKAKVLKGIYDRGQPFIQLGTVVATSFSLTLVPELSSTLHGQKKNLEEKIQLALKVSVVFGLGATIGLISIMEPTNTMLFSNQAGSNVLKVFSISIFFSSMILTINGILQGLGDLLSSAKFIIIGMIIKVFGNYLLIPQIGTMGASVSTIIALFFILLLSIYKIKRGGIHLNLGSFFIRLLASAGVMAFILQIWTYVFDYFHLTNRIWSLFESLGGVCLGGFCYLYLIGYFKLFREDEVKEIPFGKYLLHKKK</sequence>
<dbReference type="GO" id="GO:0005886">
    <property type="term" value="C:plasma membrane"/>
    <property type="evidence" value="ECO:0007669"/>
    <property type="project" value="UniProtKB-SubCell"/>
</dbReference>
<protein>
    <submittedName>
        <fullName evidence="7">Polysaccharide biosynthesis protein</fullName>
    </submittedName>
</protein>
<keyword evidence="4 6" id="KW-1133">Transmembrane helix</keyword>
<feature type="transmembrane region" description="Helical" evidence="6">
    <location>
        <begin position="189"/>
        <end position="210"/>
    </location>
</feature>
<feature type="transmembrane region" description="Helical" evidence="6">
    <location>
        <begin position="50"/>
        <end position="73"/>
    </location>
</feature>
<proteinExistence type="predicted"/>
<feature type="transmembrane region" description="Helical" evidence="6">
    <location>
        <begin position="474"/>
        <end position="494"/>
    </location>
</feature>
<dbReference type="EMBL" id="JAROYP010000026">
    <property type="protein sequence ID" value="MDH5164228.1"/>
    <property type="molecule type" value="Genomic_DNA"/>
</dbReference>
<evidence type="ECO:0000256" key="1">
    <source>
        <dbReference type="ARBA" id="ARBA00004651"/>
    </source>
</evidence>
<evidence type="ECO:0000256" key="4">
    <source>
        <dbReference type="ARBA" id="ARBA00022989"/>
    </source>
</evidence>
<keyword evidence="5 6" id="KW-0472">Membrane</keyword>
<evidence type="ECO:0000256" key="3">
    <source>
        <dbReference type="ARBA" id="ARBA00022692"/>
    </source>
</evidence>
<comment type="subcellular location">
    <subcellularLocation>
        <location evidence="1">Cell membrane</location>
        <topology evidence="1">Multi-pass membrane protein</topology>
    </subcellularLocation>
</comment>
<dbReference type="CDD" id="cd13124">
    <property type="entry name" value="MATE_SpoVB_like"/>
    <property type="match status" value="1"/>
</dbReference>
<reference evidence="7" key="2">
    <citation type="submission" date="2023-03" db="EMBL/GenBank/DDBJ databases">
        <title>Bacterial isolates from washroom surfaces on a university campus.</title>
        <authorList>
            <person name="Holman D.B."/>
            <person name="Gzyl K.E."/>
            <person name="Taheri A.E."/>
        </authorList>
    </citation>
    <scope>NUCLEOTIDE SEQUENCE</scope>
    <source>
        <strain evidence="7">RD03</strain>
    </source>
</reference>
<feature type="transmembrane region" description="Helical" evidence="6">
    <location>
        <begin position="319"/>
        <end position="338"/>
    </location>
</feature>
<keyword evidence="2" id="KW-1003">Cell membrane</keyword>
<dbReference type="Proteomes" id="UP000189761">
    <property type="component" value="Unassembled WGS sequence"/>
</dbReference>
<evidence type="ECO:0000313" key="9">
    <source>
        <dbReference type="Proteomes" id="UP000189761"/>
    </source>
</evidence>
<dbReference type="AlphaFoldDB" id="A0A8E2IE09"/>
<feature type="transmembrane region" description="Helical" evidence="6">
    <location>
        <begin position="12"/>
        <end position="30"/>
    </location>
</feature>
<feature type="transmembrane region" description="Helical" evidence="6">
    <location>
        <begin position="388"/>
        <end position="404"/>
    </location>
</feature>
<dbReference type="PANTHER" id="PTHR30250">
    <property type="entry name" value="PST FAMILY PREDICTED COLANIC ACID TRANSPORTER"/>
    <property type="match status" value="1"/>
</dbReference>
<keyword evidence="3 6" id="KW-0812">Transmembrane</keyword>
<comment type="caution">
    <text evidence="8">The sequence shown here is derived from an EMBL/GenBank/DDBJ whole genome shotgun (WGS) entry which is preliminary data.</text>
</comment>
<keyword evidence="9" id="KW-1185">Reference proteome</keyword>
<evidence type="ECO:0000256" key="2">
    <source>
        <dbReference type="ARBA" id="ARBA00022475"/>
    </source>
</evidence>
<feature type="transmembrane region" description="Helical" evidence="6">
    <location>
        <begin position="120"/>
        <end position="138"/>
    </location>
</feature>
<evidence type="ECO:0000313" key="7">
    <source>
        <dbReference type="EMBL" id="MDH5164228.1"/>
    </source>
</evidence>
<accession>A0A8E2IE09</accession>
<name>A0A8E2IE09_9BACI</name>
<reference evidence="8 9" key="1">
    <citation type="submission" date="2017-01" db="EMBL/GenBank/DDBJ databases">
        <title>Draft genome sequence of Bacillus oleronius.</title>
        <authorList>
            <person name="Allam M."/>
        </authorList>
    </citation>
    <scope>NUCLEOTIDE SEQUENCE [LARGE SCALE GENOMIC DNA]</scope>
    <source>
        <strain evidence="8 9">DSM 9356</strain>
    </source>
</reference>
<evidence type="ECO:0000256" key="5">
    <source>
        <dbReference type="ARBA" id="ARBA00023136"/>
    </source>
</evidence>
<organism evidence="8 9">
    <name type="scientific">Heyndrickxia oleronia</name>
    <dbReference type="NCBI Taxonomy" id="38875"/>
    <lineage>
        <taxon>Bacteria</taxon>
        <taxon>Bacillati</taxon>
        <taxon>Bacillota</taxon>
        <taxon>Bacilli</taxon>
        <taxon>Bacillales</taxon>
        <taxon>Bacillaceae</taxon>
        <taxon>Heyndrickxia</taxon>
    </lineage>
</organism>
<dbReference type="Proteomes" id="UP001159179">
    <property type="component" value="Unassembled WGS sequence"/>
</dbReference>
<feature type="transmembrane region" description="Helical" evidence="6">
    <location>
        <begin position="231"/>
        <end position="251"/>
    </location>
</feature>
<dbReference type="InterPro" id="IPR050833">
    <property type="entry name" value="Poly_Biosynth_Transport"/>
</dbReference>
<feature type="transmembrane region" description="Helical" evidence="6">
    <location>
        <begin position="410"/>
        <end position="431"/>
    </location>
</feature>
<dbReference type="InterPro" id="IPR002797">
    <property type="entry name" value="Polysacc_synth"/>
</dbReference>
<dbReference type="PIRSF" id="PIRSF038958">
    <property type="entry name" value="PG_synth_SpoVB"/>
    <property type="match status" value="1"/>
</dbReference>
<dbReference type="PANTHER" id="PTHR30250:SF29">
    <property type="entry name" value="POLYSACCHARIDE BIOSYNTHESIS PROTEIN C-TERMINAL DOMAIN-CONTAINING PROTEIN"/>
    <property type="match status" value="1"/>
</dbReference>
<feature type="transmembrane region" description="Helical" evidence="6">
    <location>
        <begin position="159"/>
        <end position="177"/>
    </location>
</feature>
<feature type="transmembrane region" description="Helical" evidence="6">
    <location>
        <begin position="358"/>
        <end position="376"/>
    </location>
</feature>
<dbReference type="RefSeq" id="WP_078109480.1">
    <property type="nucleotide sequence ID" value="NZ_CP065424.1"/>
</dbReference>
<feature type="transmembrane region" description="Helical" evidence="6">
    <location>
        <begin position="443"/>
        <end position="462"/>
    </location>
</feature>